<keyword evidence="2" id="KW-1185">Reference proteome</keyword>
<reference evidence="1 2" key="1">
    <citation type="submission" date="2023-03" db="EMBL/GenBank/DDBJ databases">
        <title>Description of Hydrogenimonas sp. ISO32.</title>
        <authorList>
            <person name="Mino S."/>
            <person name="Fukazawa S."/>
            <person name="Sawabe T."/>
        </authorList>
    </citation>
    <scope>NUCLEOTIDE SEQUENCE [LARGE SCALE GENOMIC DNA]</scope>
    <source>
        <strain evidence="1 2">ISO32</strain>
    </source>
</reference>
<sequence>MIRWHEAFKIALIEENERELVSLLEKMPKFEHLDEMESALALIAEAKQLFEIKKKQLLDEMKKVRTAKKFLTNSEETFSEKKLDVHS</sequence>
<protein>
    <submittedName>
        <fullName evidence="1">Uncharacterized protein</fullName>
    </submittedName>
</protein>
<dbReference type="RefSeq" id="WP_286337217.1">
    <property type="nucleotide sequence ID" value="NZ_AP027370.1"/>
</dbReference>
<name>A0ABM8FKV6_9BACT</name>
<dbReference type="EMBL" id="AP027370">
    <property type="protein sequence ID" value="BDY12002.1"/>
    <property type="molecule type" value="Genomic_DNA"/>
</dbReference>
<gene>
    <name evidence="1" type="ORF">HCR_03140</name>
</gene>
<proteinExistence type="predicted"/>
<accession>A0ABM8FKV6</accession>
<dbReference type="Proteomes" id="UP001321445">
    <property type="component" value="Chromosome"/>
</dbReference>
<evidence type="ECO:0000313" key="1">
    <source>
        <dbReference type="EMBL" id="BDY12002.1"/>
    </source>
</evidence>
<evidence type="ECO:0000313" key="2">
    <source>
        <dbReference type="Proteomes" id="UP001321445"/>
    </source>
</evidence>
<organism evidence="1 2">
    <name type="scientific">Hydrogenimonas cancrithermarum</name>
    <dbReference type="NCBI Taxonomy" id="2993563"/>
    <lineage>
        <taxon>Bacteria</taxon>
        <taxon>Pseudomonadati</taxon>
        <taxon>Campylobacterota</taxon>
        <taxon>Epsilonproteobacteria</taxon>
        <taxon>Campylobacterales</taxon>
        <taxon>Hydrogenimonadaceae</taxon>
        <taxon>Hydrogenimonas</taxon>
    </lineage>
</organism>